<protein>
    <submittedName>
        <fullName evidence="2">DUF4023 family protein</fullName>
    </submittedName>
</protein>
<dbReference type="Proteomes" id="UP001218246">
    <property type="component" value="Unassembled WGS sequence"/>
</dbReference>
<feature type="compositionally biased region" description="Polar residues" evidence="1">
    <location>
        <begin position="1"/>
        <end position="13"/>
    </location>
</feature>
<evidence type="ECO:0000256" key="1">
    <source>
        <dbReference type="SAM" id="MobiDB-lite"/>
    </source>
</evidence>
<organism evidence="2 3">
    <name type="scientific">Ectobacillus antri</name>
    <dbReference type="NCBI Taxonomy" id="2486280"/>
    <lineage>
        <taxon>Bacteria</taxon>
        <taxon>Bacillati</taxon>
        <taxon>Bacillota</taxon>
        <taxon>Bacilli</taxon>
        <taxon>Bacillales</taxon>
        <taxon>Bacillaceae</taxon>
        <taxon>Ectobacillus</taxon>
    </lineage>
</organism>
<evidence type="ECO:0000313" key="3">
    <source>
        <dbReference type="Proteomes" id="UP001218246"/>
    </source>
</evidence>
<proteinExistence type="predicted"/>
<evidence type="ECO:0000313" key="2">
    <source>
        <dbReference type="EMBL" id="MDG5755301.1"/>
    </source>
</evidence>
<name>A0ABT6HAB9_9BACI</name>
<dbReference type="Pfam" id="PF13215">
    <property type="entry name" value="DUF4023"/>
    <property type="match status" value="1"/>
</dbReference>
<dbReference type="InterPro" id="IPR025097">
    <property type="entry name" value="DUF4023"/>
</dbReference>
<dbReference type="RefSeq" id="WP_124565920.1">
    <property type="nucleotide sequence ID" value="NZ_JARRRY010000022.1"/>
</dbReference>
<dbReference type="EMBL" id="JARULN010000024">
    <property type="protein sequence ID" value="MDG5755301.1"/>
    <property type="molecule type" value="Genomic_DNA"/>
</dbReference>
<sequence>MDNKQNFVETLHTQQKKQEKNKRSQGKGHPDKVLPNNQH</sequence>
<reference evidence="2 3" key="1">
    <citation type="submission" date="2023-04" db="EMBL/GenBank/DDBJ databases">
        <title>Ectobacillus antri isolated from activated sludge.</title>
        <authorList>
            <person name="Yan P."/>
            <person name="Liu X."/>
        </authorList>
    </citation>
    <scope>NUCLEOTIDE SEQUENCE [LARGE SCALE GENOMIC DNA]</scope>
    <source>
        <strain evidence="2 3">C18H</strain>
    </source>
</reference>
<gene>
    <name evidence="2" type="ORF">P6P90_15475</name>
</gene>
<feature type="region of interest" description="Disordered" evidence="1">
    <location>
        <begin position="1"/>
        <end position="39"/>
    </location>
</feature>
<feature type="compositionally biased region" description="Basic and acidic residues" evidence="1">
    <location>
        <begin position="16"/>
        <end position="32"/>
    </location>
</feature>
<comment type="caution">
    <text evidence="2">The sequence shown here is derived from an EMBL/GenBank/DDBJ whole genome shotgun (WGS) entry which is preliminary data.</text>
</comment>
<keyword evidence="3" id="KW-1185">Reference proteome</keyword>
<accession>A0ABT6HAB9</accession>